<accession>A0ABT6FSC7</accession>
<name>A0ABT6FSC7_9FLAO</name>
<dbReference type="EMBL" id="JAPMUA010000003">
    <property type="protein sequence ID" value="MDG3586150.1"/>
    <property type="molecule type" value="Genomic_DNA"/>
</dbReference>
<keyword evidence="1" id="KW-0812">Transmembrane</keyword>
<keyword evidence="1" id="KW-0472">Membrane</keyword>
<protein>
    <submittedName>
        <fullName evidence="2">FeoB-associated Cys-rich membrane protein</fullName>
    </submittedName>
</protein>
<keyword evidence="3" id="KW-1185">Reference proteome</keyword>
<evidence type="ECO:0000313" key="2">
    <source>
        <dbReference type="EMBL" id="MDG3586150.1"/>
    </source>
</evidence>
<evidence type="ECO:0000256" key="1">
    <source>
        <dbReference type="SAM" id="Phobius"/>
    </source>
</evidence>
<feature type="transmembrane region" description="Helical" evidence="1">
    <location>
        <begin position="6"/>
        <end position="25"/>
    </location>
</feature>
<keyword evidence="1" id="KW-1133">Transmembrane helix</keyword>
<reference evidence="2" key="1">
    <citation type="submission" date="2022-11" db="EMBL/GenBank/DDBJ databases">
        <title>High-quality draft genome sequence of Galbibacter sp. strain CMA-7.</title>
        <authorList>
            <person name="Wei L."/>
            <person name="Dong C."/>
            <person name="Shao Z."/>
        </authorList>
    </citation>
    <scope>NUCLEOTIDE SEQUENCE</scope>
    <source>
        <strain evidence="2">CMA-7</strain>
    </source>
</reference>
<gene>
    <name evidence="2" type="ORF">OSR52_09745</name>
</gene>
<evidence type="ECO:0000313" key="3">
    <source>
        <dbReference type="Proteomes" id="UP001153642"/>
    </source>
</evidence>
<sequence>MELQTILVYLVVFMAVAYLVLKFVFPKTLSFLGGKKGGNACGDDDCKCH</sequence>
<dbReference type="Proteomes" id="UP001153642">
    <property type="component" value="Unassembled WGS sequence"/>
</dbReference>
<proteinExistence type="predicted"/>
<comment type="caution">
    <text evidence="2">The sequence shown here is derived from an EMBL/GenBank/DDBJ whole genome shotgun (WGS) entry which is preliminary data.</text>
</comment>
<dbReference type="RefSeq" id="WP_277899938.1">
    <property type="nucleotide sequence ID" value="NZ_JAPMUA010000003.1"/>
</dbReference>
<organism evidence="2 3">
    <name type="scientific">Galbibacter pacificus</name>
    <dbReference type="NCBI Taxonomy" id="2996052"/>
    <lineage>
        <taxon>Bacteria</taxon>
        <taxon>Pseudomonadati</taxon>
        <taxon>Bacteroidota</taxon>
        <taxon>Flavobacteriia</taxon>
        <taxon>Flavobacteriales</taxon>
        <taxon>Flavobacteriaceae</taxon>
        <taxon>Galbibacter</taxon>
    </lineage>
</organism>